<evidence type="ECO:0000313" key="2">
    <source>
        <dbReference type="EMBL" id="PPB08820.1"/>
    </source>
</evidence>
<protein>
    <submittedName>
        <fullName evidence="2">Polysaccharide deacetylase family protein</fullName>
    </submittedName>
</protein>
<dbReference type="InterPro" id="IPR011330">
    <property type="entry name" value="Glyco_hydro/deAcase_b/a-brl"/>
</dbReference>
<dbReference type="EMBL" id="PRKQ01000005">
    <property type="protein sequence ID" value="PPB08820.1"/>
    <property type="molecule type" value="Genomic_DNA"/>
</dbReference>
<evidence type="ECO:0000259" key="1">
    <source>
        <dbReference type="PROSITE" id="PS51677"/>
    </source>
</evidence>
<dbReference type="InterPro" id="IPR050248">
    <property type="entry name" value="Polysacc_deacetylase_ArnD"/>
</dbReference>
<name>A0AAP8QF24_BRELA</name>
<accession>A0AAP8QF24</accession>
<reference evidence="2 3" key="1">
    <citation type="submission" date="2018-02" db="EMBL/GenBank/DDBJ databases">
        <title>Comparative analysis of genomes of three Brevibacillus laterosporus strains producers of potent antimicrobials isolated from silage.</title>
        <authorList>
            <person name="Kojic M."/>
            <person name="Miljkovic M."/>
            <person name="Studholme D."/>
            <person name="Filipic B."/>
        </authorList>
    </citation>
    <scope>NUCLEOTIDE SEQUENCE [LARGE SCALE GENOMIC DNA]</scope>
    <source>
        <strain evidence="2 3">BGSP11</strain>
    </source>
</reference>
<organism evidence="2 3">
    <name type="scientific">Brevibacillus laterosporus</name>
    <name type="common">Bacillus laterosporus</name>
    <dbReference type="NCBI Taxonomy" id="1465"/>
    <lineage>
        <taxon>Bacteria</taxon>
        <taxon>Bacillati</taxon>
        <taxon>Bacillota</taxon>
        <taxon>Bacilli</taxon>
        <taxon>Bacillales</taxon>
        <taxon>Paenibacillaceae</taxon>
        <taxon>Brevibacillus</taxon>
    </lineage>
</organism>
<comment type="caution">
    <text evidence="2">The sequence shown here is derived from an EMBL/GenBank/DDBJ whole genome shotgun (WGS) entry which is preliminary data.</text>
</comment>
<dbReference type="Gene3D" id="3.20.20.370">
    <property type="entry name" value="Glycoside hydrolase/deacetylase"/>
    <property type="match status" value="1"/>
</dbReference>
<dbReference type="CDD" id="cd10917">
    <property type="entry name" value="CE4_NodB_like_6s_7s"/>
    <property type="match status" value="1"/>
</dbReference>
<dbReference type="AlphaFoldDB" id="A0AAP8QF24"/>
<sequence>MKLNTFVLYSCILFLLVGCNQNKFNNQNHSKTNEQKSYQVQSIHPNHVPVYSPSDVDTSGTPYILPIKGTSRKLTPSAWQRMLQWRRDILAFPKRYPNDVFVNGPNKKMVALTFDDGPDRIITPKIIASLKQENIKGTFFFIGEKVHKYPEIVKSAYNNGNVIANHSFNHYDFSKKTETEIHQNLEKASEAIRRVIGKSPALLRPPFGETDAKLVNVAKKDHYKIILWSIDTLDWSNREQSMIQQNVLDNVRNGDIILMHTDEYAIETAKAVPIIIVELKRRGFQMVDVATLLNTSPYK</sequence>
<dbReference type="InterPro" id="IPR002509">
    <property type="entry name" value="NODB_dom"/>
</dbReference>
<dbReference type="RefSeq" id="WP_104031118.1">
    <property type="nucleotide sequence ID" value="NZ_PRKQ01000005.1"/>
</dbReference>
<gene>
    <name evidence="2" type="ORF">C4A77_05895</name>
</gene>
<dbReference type="Pfam" id="PF01522">
    <property type="entry name" value="Polysacc_deac_1"/>
    <property type="match status" value="1"/>
</dbReference>
<dbReference type="Proteomes" id="UP000239759">
    <property type="component" value="Unassembled WGS sequence"/>
</dbReference>
<proteinExistence type="predicted"/>
<dbReference type="GO" id="GO:0005975">
    <property type="term" value="P:carbohydrate metabolic process"/>
    <property type="evidence" value="ECO:0007669"/>
    <property type="project" value="InterPro"/>
</dbReference>
<dbReference type="PROSITE" id="PS51257">
    <property type="entry name" value="PROKAR_LIPOPROTEIN"/>
    <property type="match status" value="1"/>
</dbReference>
<dbReference type="GO" id="GO:0016810">
    <property type="term" value="F:hydrolase activity, acting on carbon-nitrogen (but not peptide) bonds"/>
    <property type="evidence" value="ECO:0007669"/>
    <property type="project" value="InterPro"/>
</dbReference>
<dbReference type="PANTHER" id="PTHR10587">
    <property type="entry name" value="GLYCOSYL TRANSFERASE-RELATED"/>
    <property type="match status" value="1"/>
</dbReference>
<evidence type="ECO:0000313" key="3">
    <source>
        <dbReference type="Proteomes" id="UP000239759"/>
    </source>
</evidence>
<dbReference type="SUPFAM" id="SSF88713">
    <property type="entry name" value="Glycoside hydrolase/deacetylase"/>
    <property type="match status" value="1"/>
</dbReference>
<dbReference type="PROSITE" id="PS51677">
    <property type="entry name" value="NODB"/>
    <property type="match status" value="1"/>
</dbReference>
<feature type="domain" description="NodB homology" evidence="1">
    <location>
        <begin position="108"/>
        <end position="287"/>
    </location>
</feature>